<reference evidence="4" key="1">
    <citation type="submission" date="2022-10" db="EMBL/GenBank/DDBJ databases">
        <authorList>
            <person name="Chen Y."/>
            <person name="Dougan E. K."/>
            <person name="Chan C."/>
            <person name="Rhodes N."/>
            <person name="Thang M."/>
        </authorList>
    </citation>
    <scope>NUCLEOTIDE SEQUENCE</scope>
</reference>
<dbReference type="PANTHER" id="PTHR31760:SF0">
    <property type="entry name" value="S-ADENOSYL-L-METHIONINE-DEPENDENT METHYLTRANSFERASES SUPERFAMILY PROTEIN"/>
    <property type="match status" value="1"/>
</dbReference>
<reference evidence="5" key="2">
    <citation type="submission" date="2024-04" db="EMBL/GenBank/DDBJ databases">
        <authorList>
            <person name="Chen Y."/>
            <person name="Shah S."/>
            <person name="Dougan E. K."/>
            <person name="Thang M."/>
            <person name="Chan C."/>
        </authorList>
    </citation>
    <scope>NUCLEOTIDE SEQUENCE [LARGE SCALE GENOMIC DNA]</scope>
</reference>
<evidence type="ECO:0000313" key="6">
    <source>
        <dbReference type="EMBL" id="CAL4785062.1"/>
    </source>
</evidence>
<dbReference type="EMBL" id="CAMXCT010002380">
    <property type="protein sequence ID" value="CAI3997750.1"/>
    <property type="molecule type" value="Genomic_DNA"/>
</dbReference>
<comment type="caution">
    <text evidence="4">The sequence shown here is derived from an EMBL/GenBank/DDBJ whole genome shotgun (WGS) entry which is preliminary data.</text>
</comment>
<keyword evidence="3" id="KW-0808">Transferase</keyword>
<evidence type="ECO:0000313" key="7">
    <source>
        <dbReference type="Proteomes" id="UP001152797"/>
    </source>
</evidence>
<dbReference type="Pfam" id="PF02527">
    <property type="entry name" value="GidB"/>
    <property type="match status" value="1"/>
</dbReference>
<proteinExistence type="inferred from homology"/>
<keyword evidence="7" id="KW-1185">Reference proteome</keyword>
<accession>A0A9P1CUL4</accession>
<dbReference type="OrthoDB" id="784548at2759"/>
<dbReference type="InterPro" id="IPR029063">
    <property type="entry name" value="SAM-dependent_MTases_sf"/>
</dbReference>
<organism evidence="4">
    <name type="scientific">Cladocopium goreaui</name>
    <dbReference type="NCBI Taxonomy" id="2562237"/>
    <lineage>
        <taxon>Eukaryota</taxon>
        <taxon>Sar</taxon>
        <taxon>Alveolata</taxon>
        <taxon>Dinophyceae</taxon>
        <taxon>Suessiales</taxon>
        <taxon>Symbiodiniaceae</taxon>
        <taxon>Cladocopium</taxon>
    </lineage>
</organism>
<evidence type="ECO:0000256" key="1">
    <source>
        <dbReference type="ARBA" id="ARBA00022490"/>
    </source>
</evidence>
<dbReference type="InterPro" id="IPR003682">
    <property type="entry name" value="rRNA_ssu_MeTfrase_G"/>
</dbReference>
<dbReference type="GO" id="GO:0070043">
    <property type="term" value="F:rRNA (guanine-N7-)-methyltransferase activity"/>
    <property type="evidence" value="ECO:0007669"/>
    <property type="project" value="TreeGrafter"/>
</dbReference>
<evidence type="ECO:0000313" key="4">
    <source>
        <dbReference type="EMBL" id="CAI3997750.1"/>
    </source>
</evidence>
<dbReference type="Gene3D" id="3.40.50.150">
    <property type="entry name" value="Vaccinia Virus protein VP39"/>
    <property type="match status" value="1"/>
</dbReference>
<name>A0A9P1CUL4_9DINO</name>
<keyword evidence="1" id="KW-0963">Cytoplasm</keyword>
<evidence type="ECO:0000256" key="2">
    <source>
        <dbReference type="ARBA" id="ARBA00022552"/>
    </source>
</evidence>
<dbReference type="EMBL" id="CAMXCT030002380">
    <property type="protein sequence ID" value="CAL4785062.1"/>
    <property type="molecule type" value="Genomic_DNA"/>
</dbReference>
<evidence type="ECO:0000256" key="3">
    <source>
        <dbReference type="ARBA" id="ARBA00022679"/>
    </source>
</evidence>
<gene>
    <name evidence="4" type="ORF">C1SCF055_LOCUS24096</name>
</gene>
<dbReference type="PANTHER" id="PTHR31760">
    <property type="entry name" value="S-ADENOSYL-L-METHIONINE-DEPENDENT METHYLTRANSFERASES SUPERFAMILY PROTEIN"/>
    <property type="match status" value="1"/>
</dbReference>
<dbReference type="Proteomes" id="UP001152797">
    <property type="component" value="Unassembled WGS sequence"/>
</dbReference>
<dbReference type="NCBIfam" id="TIGR00138">
    <property type="entry name" value="rsmG_gidB"/>
    <property type="match status" value="1"/>
</dbReference>
<keyword evidence="2" id="KW-0698">rRNA processing</keyword>
<dbReference type="SUPFAM" id="SSF53335">
    <property type="entry name" value="S-adenosyl-L-methionine-dependent methyltransferases"/>
    <property type="match status" value="1"/>
</dbReference>
<protein>
    <submittedName>
        <fullName evidence="6">Ribosomal RNA small subunit methyltransferase G (16S rRNA 7-methylguanosine methyltransferase) (16S rRNA m7G methyltransferase)</fullName>
    </submittedName>
</protein>
<keyword evidence="6" id="KW-0489">Methyltransferase</keyword>
<dbReference type="EMBL" id="CAMXCT020002380">
    <property type="protein sequence ID" value="CAL1151125.1"/>
    <property type="molecule type" value="Genomic_DNA"/>
</dbReference>
<sequence length="1456" mass="157803">MTRGPTLPPLPQVAPLPRFGCRRFALPFALYAVVIAARANEPQRASPFVPFVRTAYLAVDREEGSDGLAAIVPNTTTTNSTRVATQTQPGSFFSIGNYGGAEDDIGTIDVSSDGGFNRANVDDSIAALGVYDLAASDPPTPDPDETVLDQQIAIILNDLNNALTVINALDDEDQLGFIGVSGSFTAASVALQDLVIAQETLPNNPPLGEASPNQLDAEIAALNAALIFLNLDLAGIVLEVDDAGGGDGAAADGGDTRLADDINQNGSGGAIRVLADIDGDGVTEPDEVVAVINDFGDVHEFNVFFDQVAVHERFTANSIELMKQTVLGGGPASASDGWRVDGFVDDWSFGVGDEVRGLSPLPPSFISRVGAEGVRRWMQGLSVSTYGSAGVRAMHLEDRFSFLGLDSILGRTSVNQENDHYVLGPQLGLGWVAEGPTLRFEAALLGLAGYGRVERRQAGVFGEEVIPGALNRAATASSTSSRRADGDDRVAWHGESRLTASCQLTQRLRFDATWRWMVTGPISSAYESVGWNAPDFGLSRTNDDQRLTLDNHSPVQHSLVALAMAAIAAAYTVAEEPAPNPLFSSFIQAQLNTESTSHRLDAGDFNIFFDDTVWEESLTPYEVAISKQHVFGGGEANRFARGWRVDSAIDAWRLRFGDEVRGLRPVNAGGFRPGTPQAVVAWFDEMRVSTYGISGIEYQRADSEFYFQGVGSVLGRTMVNTRIDHDLVGPRLGLGAVAESSIWRFEAVALGSVGYGWWERRQNGVFGEELIPGALNRPVVARTSVSANGDDGDGVAWSGEIRLTAGCQLTQRWRFDATWRYGFIGPVQDAYRATAWNAPEFGLNPEDGRTLDGDAWFLGFTYTHCRDLVARGALPPRQEAAVAELFDLFDRHAMTRQIGHGQTRRPISVRSSSDITAAVPSDSARSYAFLPSILIAFDVVARAAATEHERAAVSLRLPLDVLDELRRLADAEHEHAGGDRVERPRVADLGRLHAVALGDLLEQPLHAVDRVARRDASGLVDVQEAEQVAHSSTVARAKPSWPLAPTVCTTVAATRDSVVSSSTSEVVGDRRFVGVDEDQVERPGAFLLELGKRLDRPAHPDVDAVRDAGVGEVRPSDFGVTRVGFERRDTPVLGERSGEPDRAVAAEGADLEHAFRRDRAGQHLQQLALVRRDGDLRQPGFLAGGQGGVERGVVLREARAEIVIDRAIDFGGHRRLDSRETKRAAARRVYERAGVQDNRRGAGKHPSAFAAIQLHDLEIDEPSLEKLDAYRESLWSWNEKLNLTRHTTLEKFVARDLFDTLQLSALIDEGERVLDIGSGGGVPGLPLSVLRPDLDVSVCESVAKKANVLASMVETLSLPVTVYGERVEHLFEPEAGVAPFETLIARAVAPLWKFMRWLRPQPDQWGRLLLIKGPSWVEERGEARHRGLMKGYQLRRVAEYTTPGSDAVSTVLSVSR</sequence>
<dbReference type="GO" id="GO:0005829">
    <property type="term" value="C:cytosol"/>
    <property type="evidence" value="ECO:0007669"/>
    <property type="project" value="TreeGrafter"/>
</dbReference>
<dbReference type="HAMAP" id="MF_00074">
    <property type="entry name" value="16SrRNA_methyltr_G"/>
    <property type="match status" value="1"/>
</dbReference>
<evidence type="ECO:0000313" key="5">
    <source>
        <dbReference type="EMBL" id="CAL1151125.1"/>
    </source>
</evidence>